<proteinExistence type="predicted"/>
<protein>
    <submittedName>
        <fullName evidence="1">Uncharacterized protein</fullName>
    </submittedName>
</protein>
<organism evidence="1 2">
    <name type="scientific">Brevibacillus nitrificans</name>
    <dbReference type="NCBI Taxonomy" id="651560"/>
    <lineage>
        <taxon>Bacteria</taxon>
        <taxon>Bacillati</taxon>
        <taxon>Bacillota</taxon>
        <taxon>Bacilli</taxon>
        <taxon>Bacillales</taxon>
        <taxon>Paenibacillaceae</taxon>
        <taxon>Brevibacillus</taxon>
    </lineage>
</organism>
<gene>
    <name evidence="1" type="ORF">EDM59_10680</name>
</gene>
<name>A0A3M8DHJ8_9BACL</name>
<dbReference type="AlphaFoldDB" id="A0A3M8DHJ8"/>
<evidence type="ECO:0000313" key="1">
    <source>
        <dbReference type="EMBL" id="RNB86627.1"/>
    </source>
</evidence>
<comment type="caution">
    <text evidence="1">The sequence shown here is derived from an EMBL/GenBank/DDBJ whole genome shotgun (WGS) entry which is preliminary data.</text>
</comment>
<reference evidence="1 2" key="1">
    <citation type="submission" date="2018-10" db="EMBL/GenBank/DDBJ databases">
        <title>Phylogenomics of Brevibacillus.</title>
        <authorList>
            <person name="Dunlap C."/>
        </authorList>
    </citation>
    <scope>NUCLEOTIDE SEQUENCE [LARGE SCALE GENOMIC DNA]</scope>
    <source>
        <strain evidence="1 2">JCM 15774</strain>
    </source>
</reference>
<accession>A0A3M8DHJ8</accession>
<sequence length="167" mass="18043">MPVIPAINKGACVGVLYKNKNGQLRVHNGKLAQKEASTSAQVVIRHVGNAVTMKTENLTLSRANVLAILKTPNFTPPCSPKKGFIEAGACIAVQFKVGTKTDVKNGKLLYGINKNGTVTCRINPNNPPPTIVYAHYNLVSQGNGHQEFVAQIVTRKNVTKVKRVTLE</sequence>
<evidence type="ECO:0000313" key="2">
    <source>
        <dbReference type="Proteomes" id="UP000269573"/>
    </source>
</evidence>
<keyword evidence="2" id="KW-1185">Reference proteome</keyword>
<dbReference type="EMBL" id="RHHU01000005">
    <property type="protein sequence ID" value="RNB86627.1"/>
    <property type="molecule type" value="Genomic_DNA"/>
</dbReference>
<dbReference type="RefSeq" id="WP_122923588.1">
    <property type="nucleotide sequence ID" value="NZ_RHHU01000005.1"/>
</dbReference>
<dbReference type="Proteomes" id="UP000269573">
    <property type="component" value="Unassembled WGS sequence"/>
</dbReference>